<organism evidence="1 2">
    <name type="scientific">Edwardsiella anguillarum</name>
    <dbReference type="NCBI Taxonomy" id="1821960"/>
    <lineage>
        <taxon>Bacteria</taxon>
        <taxon>Pseudomonadati</taxon>
        <taxon>Pseudomonadota</taxon>
        <taxon>Gammaproteobacteria</taxon>
        <taxon>Enterobacterales</taxon>
        <taxon>Hafniaceae</taxon>
        <taxon>Edwardsiella</taxon>
    </lineage>
</organism>
<dbReference type="Proteomes" id="UP001238370">
    <property type="component" value="Chromosome"/>
</dbReference>
<sequence>MKQEDIVIFNGQVCSKGMVITVIDKILPTVLDVVADVVIRGGTLKEAEDAAINVVTAATKAISVKSLVSPKS</sequence>
<proteinExistence type="predicted"/>
<evidence type="ECO:0000313" key="1">
    <source>
        <dbReference type="EMBL" id="WHP84620.1"/>
    </source>
</evidence>
<evidence type="ECO:0000313" key="2">
    <source>
        <dbReference type="Proteomes" id="UP001238370"/>
    </source>
</evidence>
<keyword evidence="2" id="KW-1185">Reference proteome</keyword>
<reference evidence="1 2" key="1">
    <citation type="submission" date="2022-03" db="EMBL/GenBank/DDBJ databases">
        <title>Survey of Intraspecific Variation of Edwardsiella anguillarum Isolates from Non-Anguillid Fish Host Originating from Varied Geographic Locations.</title>
        <authorList>
            <person name="Armwood A.R."/>
            <person name="Woodyard E."/>
            <person name="Waldbieser G.C."/>
            <person name="Camus A.C."/>
            <person name="Divya D."/>
            <person name="Tekedar H."/>
            <person name="Soto E."/>
            <person name="Stein C."/>
            <person name="Ucko M."/>
            <person name="Ware C."/>
            <person name="Griffin M.J."/>
        </authorList>
    </citation>
    <scope>NUCLEOTIDE SEQUENCE [LARGE SCALE GENOMIC DNA]</scope>
    <source>
        <strain evidence="1 2">R18-35-2</strain>
    </source>
</reference>
<name>A0ABY8SG35_9GAMM</name>
<accession>A0ABY8SG35</accession>
<dbReference type="EMBL" id="CP094302">
    <property type="protein sequence ID" value="WHP84620.1"/>
    <property type="molecule type" value="Genomic_DNA"/>
</dbReference>
<protein>
    <submittedName>
        <fullName evidence="1">Uncharacterized protein</fullName>
    </submittedName>
</protein>
<gene>
    <name evidence="1" type="ORF">MQ095_03880</name>
</gene>
<dbReference type="RefSeq" id="WP_049703676.1">
    <property type="nucleotide sequence ID" value="NZ_CP094302.2"/>
</dbReference>